<dbReference type="SMART" id="SM00382">
    <property type="entry name" value="AAA"/>
    <property type="match status" value="1"/>
</dbReference>
<evidence type="ECO:0000313" key="5">
    <source>
        <dbReference type="EMBL" id="RST90286.1"/>
    </source>
</evidence>
<dbReference type="InterPro" id="IPR050166">
    <property type="entry name" value="ABC_transporter_ATP-bind"/>
</dbReference>
<dbReference type="PROSITE" id="PS50893">
    <property type="entry name" value="ABC_TRANSPORTER_2"/>
    <property type="match status" value="1"/>
</dbReference>
<evidence type="ECO:0000259" key="4">
    <source>
        <dbReference type="PROSITE" id="PS50893"/>
    </source>
</evidence>
<dbReference type="InterPro" id="IPR003439">
    <property type="entry name" value="ABC_transporter-like_ATP-bd"/>
</dbReference>
<dbReference type="SUPFAM" id="SSF52540">
    <property type="entry name" value="P-loop containing nucleoside triphosphate hydrolases"/>
    <property type="match status" value="1"/>
</dbReference>
<dbReference type="EMBL" id="PXZH01000001">
    <property type="protein sequence ID" value="RST90286.1"/>
    <property type="molecule type" value="Genomic_DNA"/>
</dbReference>
<protein>
    <recommendedName>
        <fullName evidence="4">ABC transporter domain-containing protein</fullName>
    </recommendedName>
</protein>
<dbReference type="AlphaFoldDB" id="A0A3S0AYZ0"/>
<dbReference type="PANTHER" id="PTHR42788:SF13">
    <property type="entry name" value="ALIPHATIC SULFONATES IMPORT ATP-BINDING PROTEIN SSUB"/>
    <property type="match status" value="1"/>
</dbReference>
<dbReference type="PANTHER" id="PTHR42788">
    <property type="entry name" value="TAURINE IMPORT ATP-BINDING PROTEIN-RELATED"/>
    <property type="match status" value="1"/>
</dbReference>
<dbReference type="Gene3D" id="3.40.50.300">
    <property type="entry name" value="P-loop containing nucleotide triphosphate hydrolases"/>
    <property type="match status" value="1"/>
</dbReference>
<dbReference type="Pfam" id="PF00005">
    <property type="entry name" value="ABC_tran"/>
    <property type="match status" value="1"/>
</dbReference>
<evidence type="ECO:0000313" key="6">
    <source>
        <dbReference type="Proteomes" id="UP000277864"/>
    </source>
</evidence>
<accession>A0A3S0AYZ0</accession>
<dbReference type="InterPro" id="IPR017871">
    <property type="entry name" value="ABC_transporter-like_CS"/>
</dbReference>
<dbReference type="Proteomes" id="UP000277864">
    <property type="component" value="Unassembled WGS sequence"/>
</dbReference>
<evidence type="ECO:0000256" key="1">
    <source>
        <dbReference type="ARBA" id="ARBA00022448"/>
    </source>
</evidence>
<keyword evidence="3" id="KW-0067">ATP-binding</keyword>
<keyword evidence="6" id="KW-1185">Reference proteome</keyword>
<organism evidence="5 6">
    <name type="scientific">Vagococcus humatus</name>
    <dbReference type="NCBI Taxonomy" id="1889241"/>
    <lineage>
        <taxon>Bacteria</taxon>
        <taxon>Bacillati</taxon>
        <taxon>Bacillota</taxon>
        <taxon>Bacilli</taxon>
        <taxon>Lactobacillales</taxon>
        <taxon>Enterococcaceae</taxon>
        <taxon>Vagococcus</taxon>
    </lineage>
</organism>
<reference evidence="5 6" key="1">
    <citation type="submission" date="2018-03" db="EMBL/GenBank/DDBJ databases">
        <authorList>
            <person name="Gulvik C.A."/>
        </authorList>
    </citation>
    <scope>NUCLEOTIDE SEQUENCE [LARGE SCALE GENOMIC DNA]</scope>
    <source>
        <strain evidence="5 6">JCM 31581</strain>
    </source>
</reference>
<keyword evidence="2" id="KW-0547">Nucleotide-binding</keyword>
<proteinExistence type="predicted"/>
<dbReference type="PROSITE" id="PS00211">
    <property type="entry name" value="ABC_TRANSPORTER_1"/>
    <property type="match status" value="1"/>
</dbReference>
<gene>
    <name evidence="5" type="ORF">C7P63_04225</name>
</gene>
<keyword evidence="1" id="KW-0813">Transport</keyword>
<name>A0A3S0AYZ0_9ENTE</name>
<feature type="domain" description="ABC transporter" evidence="4">
    <location>
        <begin position="12"/>
        <end position="242"/>
    </location>
</feature>
<dbReference type="InterPro" id="IPR003593">
    <property type="entry name" value="AAA+_ATPase"/>
</dbReference>
<evidence type="ECO:0000256" key="3">
    <source>
        <dbReference type="ARBA" id="ARBA00022840"/>
    </source>
</evidence>
<dbReference type="InterPro" id="IPR027417">
    <property type="entry name" value="P-loop_NTPase"/>
</dbReference>
<dbReference type="GO" id="GO:0005524">
    <property type="term" value="F:ATP binding"/>
    <property type="evidence" value="ECO:0007669"/>
    <property type="project" value="UniProtKB-KW"/>
</dbReference>
<sequence length="262" mass="30185">MLFMTIQNKPILSFEKVSVHLSGKCVLDHVTENFSEHQVYTILGPSGTGKTTLLKVLAGFIQPNQGSIYWQQAEYRPRDLKIGYVPQDYGLLPWQTVRKAVQESLTVGQRKKRLTLADQKKVATCLEDVFLTEVRDAYPKQLSGGQKQRVALARAFMLESDLLLMDEPFSALDAFTRREMQQLFQTMWHKSKPLTFFITHDIEEALILGDEVLVFKGSPGQVITREKGLRKSYRTEEELFTLQQSVDYFQRVNDLREELKGY</sequence>
<evidence type="ECO:0000256" key="2">
    <source>
        <dbReference type="ARBA" id="ARBA00022741"/>
    </source>
</evidence>
<dbReference type="GO" id="GO:0016887">
    <property type="term" value="F:ATP hydrolysis activity"/>
    <property type="evidence" value="ECO:0007669"/>
    <property type="project" value="InterPro"/>
</dbReference>
<comment type="caution">
    <text evidence="5">The sequence shown here is derived from an EMBL/GenBank/DDBJ whole genome shotgun (WGS) entry which is preliminary data.</text>
</comment>
<dbReference type="OrthoDB" id="9802264at2"/>